<accession>A0A5C3MY67</accession>
<dbReference type="Gene3D" id="3.30.465.10">
    <property type="match status" value="1"/>
</dbReference>
<feature type="chain" id="PRO_5022725238" evidence="3">
    <location>
        <begin position="18"/>
        <end position="593"/>
    </location>
</feature>
<dbReference type="Proteomes" id="UP000305948">
    <property type="component" value="Unassembled WGS sequence"/>
</dbReference>
<dbReference type="AlphaFoldDB" id="A0A5C3MY67"/>
<keyword evidence="3" id="KW-0732">Signal</keyword>
<dbReference type="InterPro" id="IPR006094">
    <property type="entry name" value="Oxid_FAD_bind_N"/>
</dbReference>
<dbReference type="GO" id="GO:0016491">
    <property type="term" value="F:oxidoreductase activity"/>
    <property type="evidence" value="ECO:0007669"/>
    <property type="project" value="UniProtKB-KW"/>
</dbReference>
<proteinExistence type="inferred from homology"/>
<dbReference type="SUPFAM" id="SSF56176">
    <property type="entry name" value="FAD-binding/transporter-associated domain-like"/>
    <property type="match status" value="1"/>
</dbReference>
<keyword evidence="6" id="KW-1185">Reference proteome</keyword>
<name>A0A5C3MY67_9AGAM</name>
<dbReference type="EMBL" id="ML213515">
    <property type="protein sequence ID" value="TFK49873.1"/>
    <property type="molecule type" value="Genomic_DNA"/>
</dbReference>
<gene>
    <name evidence="5" type="ORF">OE88DRAFT_1662578</name>
</gene>
<organism evidence="5 6">
    <name type="scientific">Heliocybe sulcata</name>
    <dbReference type="NCBI Taxonomy" id="5364"/>
    <lineage>
        <taxon>Eukaryota</taxon>
        <taxon>Fungi</taxon>
        <taxon>Dikarya</taxon>
        <taxon>Basidiomycota</taxon>
        <taxon>Agaricomycotina</taxon>
        <taxon>Agaricomycetes</taxon>
        <taxon>Gloeophyllales</taxon>
        <taxon>Gloeophyllaceae</taxon>
        <taxon>Heliocybe</taxon>
    </lineage>
</organism>
<evidence type="ECO:0000259" key="4">
    <source>
        <dbReference type="PROSITE" id="PS51387"/>
    </source>
</evidence>
<keyword evidence="2" id="KW-0560">Oxidoreductase</keyword>
<dbReference type="Pfam" id="PF01565">
    <property type="entry name" value="FAD_binding_4"/>
    <property type="match status" value="1"/>
</dbReference>
<dbReference type="InterPro" id="IPR012951">
    <property type="entry name" value="BBE"/>
</dbReference>
<dbReference type="STRING" id="5364.A0A5C3MY67"/>
<dbReference type="GO" id="GO:0071949">
    <property type="term" value="F:FAD binding"/>
    <property type="evidence" value="ECO:0007669"/>
    <property type="project" value="InterPro"/>
</dbReference>
<dbReference type="InterPro" id="IPR050432">
    <property type="entry name" value="FAD-linked_Oxidoreductases_BP"/>
</dbReference>
<dbReference type="OrthoDB" id="9983560at2759"/>
<evidence type="ECO:0000256" key="1">
    <source>
        <dbReference type="ARBA" id="ARBA00005466"/>
    </source>
</evidence>
<dbReference type="PANTHER" id="PTHR13878">
    <property type="entry name" value="GULONOLACTONE OXIDASE"/>
    <property type="match status" value="1"/>
</dbReference>
<evidence type="ECO:0000313" key="5">
    <source>
        <dbReference type="EMBL" id="TFK49873.1"/>
    </source>
</evidence>
<feature type="signal peptide" evidence="3">
    <location>
        <begin position="1"/>
        <end position="17"/>
    </location>
</feature>
<feature type="domain" description="FAD-binding PCMH-type" evidence="4">
    <location>
        <begin position="120"/>
        <end position="306"/>
    </location>
</feature>
<sequence>MLGLLLSSIALASLSSATTTCKCLYNDSCFPTSAEWDAFSKNLSQPVIQNMLPMDAVCFPDSPSFDASMCAEVTANVVNPPFLTNQINALGFVNLEALVVNGSVQYCPRPYSPGEKTCDQGRIPKFAVNATTVEDVQKTLQYATDHNLKLVVRNTGHELMGRSGGSNSLELFMHNFKSIEFKQDFVPEGAPAGTASEYAVTLGSAVQWFEIYAAADAQNRLVPGGFSPDGTVGAAAGWLLGGGHSVLSPYYGLGVDNVLEFTAVLPNSTFVTLNKYKNPDLFWAFRGGGGPSFGIVLSATYRTHENPPITAVFYVASANDTDAYTQLLTTWMEQHNAIADAGWAGVWPFLDNTFYLTFFTPGNPPTNPAANATMEHWFSSSKAIPGVNVSLAMSKVYPSFQHWNLDNLVNSQNGYGFNWTAGGANTTATSSWLMPRNLTSAGNAAQMGRVFANLSVAVPYMVGGGAVAAVDADETAVTPAWRTSVSDMTVLPGFVTGGEGALTVDVLDAMYQSAYDQIQPLRELAPPGLGGGQYLNEPDMLEQNWQAAYWGEGHYARLLAIKREVDPRDLLLVRRGVNSEEWDDEVLCKTTGS</sequence>
<reference evidence="5 6" key="1">
    <citation type="journal article" date="2019" name="Nat. Ecol. Evol.">
        <title>Megaphylogeny resolves global patterns of mushroom evolution.</title>
        <authorList>
            <person name="Varga T."/>
            <person name="Krizsan K."/>
            <person name="Foldi C."/>
            <person name="Dima B."/>
            <person name="Sanchez-Garcia M."/>
            <person name="Sanchez-Ramirez S."/>
            <person name="Szollosi G.J."/>
            <person name="Szarkandi J.G."/>
            <person name="Papp V."/>
            <person name="Albert L."/>
            <person name="Andreopoulos W."/>
            <person name="Angelini C."/>
            <person name="Antonin V."/>
            <person name="Barry K.W."/>
            <person name="Bougher N.L."/>
            <person name="Buchanan P."/>
            <person name="Buyck B."/>
            <person name="Bense V."/>
            <person name="Catcheside P."/>
            <person name="Chovatia M."/>
            <person name="Cooper J."/>
            <person name="Damon W."/>
            <person name="Desjardin D."/>
            <person name="Finy P."/>
            <person name="Geml J."/>
            <person name="Haridas S."/>
            <person name="Hughes K."/>
            <person name="Justo A."/>
            <person name="Karasinski D."/>
            <person name="Kautmanova I."/>
            <person name="Kiss B."/>
            <person name="Kocsube S."/>
            <person name="Kotiranta H."/>
            <person name="LaButti K.M."/>
            <person name="Lechner B.E."/>
            <person name="Liimatainen K."/>
            <person name="Lipzen A."/>
            <person name="Lukacs Z."/>
            <person name="Mihaltcheva S."/>
            <person name="Morgado L.N."/>
            <person name="Niskanen T."/>
            <person name="Noordeloos M.E."/>
            <person name="Ohm R.A."/>
            <person name="Ortiz-Santana B."/>
            <person name="Ovrebo C."/>
            <person name="Racz N."/>
            <person name="Riley R."/>
            <person name="Savchenko A."/>
            <person name="Shiryaev A."/>
            <person name="Soop K."/>
            <person name="Spirin V."/>
            <person name="Szebenyi C."/>
            <person name="Tomsovsky M."/>
            <person name="Tulloss R.E."/>
            <person name="Uehling J."/>
            <person name="Grigoriev I.V."/>
            <person name="Vagvolgyi C."/>
            <person name="Papp T."/>
            <person name="Martin F.M."/>
            <person name="Miettinen O."/>
            <person name="Hibbett D.S."/>
            <person name="Nagy L.G."/>
        </authorList>
    </citation>
    <scope>NUCLEOTIDE SEQUENCE [LARGE SCALE GENOMIC DNA]</scope>
    <source>
        <strain evidence="5 6">OMC1185</strain>
    </source>
</reference>
<evidence type="ECO:0000256" key="3">
    <source>
        <dbReference type="SAM" id="SignalP"/>
    </source>
</evidence>
<dbReference type="Pfam" id="PF08031">
    <property type="entry name" value="BBE"/>
    <property type="match status" value="1"/>
</dbReference>
<protein>
    <submittedName>
        <fullName evidence="5">FAD-binding domain-containing protein</fullName>
    </submittedName>
</protein>
<dbReference type="PROSITE" id="PS51387">
    <property type="entry name" value="FAD_PCMH"/>
    <property type="match status" value="1"/>
</dbReference>
<dbReference type="PANTHER" id="PTHR13878:SF91">
    <property type="entry name" value="FAD BINDING DOMAIN PROTEIN (AFU_ORTHOLOGUE AFUA_6G12070)-RELATED"/>
    <property type="match status" value="1"/>
</dbReference>
<dbReference type="InterPro" id="IPR016169">
    <property type="entry name" value="FAD-bd_PCMH_sub2"/>
</dbReference>
<dbReference type="InterPro" id="IPR016166">
    <property type="entry name" value="FAD-bd_PCMH"/>
</dbReference>
<evidence type="ECO:0000313" key="6">
    <source>
        <dbReference type="Proteomes" id="UP000305948"/>
    </source>
</evidence>
<comment type="similarity">
    <text evidence="1">Belongs to the oxygen-dependent FAD-linked oxidoreductase family.</text>
</comment>
<evidence type="ECO:0000256" key="2">
    <source>
        <dbReference type="ARBA" id="ARBA00023002"/>
    </source>
</evidence>
<dbReference type="InterPro" id="IPR036318">
    <property type="entry name" value="FAD-bd_PCMH-like_sf"/>
</dbReference>